<reference evidence="3" key="1">
    <citation type="submission" date="2019-08" db="EMBL/GenBank/DDBJ databases">
        <authorList>
            <person name="Kucharzyk K."/>
            <person name="Murdoch R.W."/>
            <person name="Higgins S."/>
            <person name="Loffler F."/>
        </authorList>
    </citation>
    <scope>NUCLEOTIDE SEQUENCE</scope>
</reference>
<dbReference type="Pfam" id="PF20466">
    <property type="entry name" value="MmeI_TRD"/>
    <property type="match status" value="1"/>
</dbReference>
<proteinExistence type="predicted"/>
<dbReference type="InterPro" id="IPR046818">
    <property type="entry name" value="MmeI_C"/>
</dbReference>
<dbReference type="Pfam" id="PF20467">
    <property type="entry name" value="MmeI_C"/>
    <property type="match status" value="1"/>
</dbReference>
<gene>
    <name evidence="3" type="ORF">SDC9_191781</name>
</gene>
<comment type="caution">
    <text evidence="3">The sequence shown here is derived from an EMBL/GenBank/DDBJ whole genome shotgun (WGS) entry which is preliminary data.</text>
</comment>
<organism evidence="3">
    <name type="scientific">bioreactor metagenome</name>
    <dbReference type="NCBI Taxonomy" id="1076179"/>
    <lineage>
        <taxon>unclassified sequences</taxon>
        <taxon>metagenomes</taxon>
        <taxon>ecological metagenomes</taxon>
    </lineage>
</organism>
<feature type="domain" description="MmeI-like C-terminal" evidence="2">
    <location>
        <begin position="67"/>
        <end position="147"/>
    </location>
</feature>
<name>A0A645HZ81_9ZZZZ</name>
<dbReference type="EMBL" id="VSSQ01103184">
    <property type="protein sequence ID" value="MPN44220.1"/>
    <property type="molecule type" value="Genomic_DNA"/>
</dbReference>
<evidence type="ECO:0000259" key="1">
    <source>
        <dbReference type="Pfam" id="PF20466"/>
    </source>
</evidence>
<evidence type="ECO:0000313" key="3">
    <source>
        <dbReference type="EMBL" id="MPN44220.1"/>
    </source>
</evidence>
<feature type="domain" description="MmeI-like target recognition" evidence="1">
    <location>
        <begin position="1"/>
        <end position="63"/>
    </location>
</feature>
<protein>
    <recommendedName>
        <fullName evidence="4">DNA methylase</fullName>
    </recommendedName>
</protein>
<dbReference type="InterPro" id="IPR046820">
    <property type="entry name" value="MmeI_TRD"/>
</dbReference>
<sequence>MGFFDKEYIAGDTCMTIFNGQLFHFGVLMSTMHMAWVRTVCGRLKSDYRYSKDIVYNNFPWPETPTDKQIKLIEDKAQKVLDVRAEFPDSSLADLYNPLTMPPALVKAHNELDKAVDLAYRPQAFTSEANRMVYLFELYENYTADLFTTEKKKKKQV</sequence>
<evidence type="ECO:0000259" key="2">
    <source>
        <dbReference type="Pfam" id="PF20467"/>
    </source>
</evidence>
<dbReference type="AlphaFoldDB" id="A0A645HZ81"/>
<evidence type="ECO:0008006" key="4">
    <source>
        <dbReference type="Google" id="ProtNLM"/>
    </source>
</evidence>
<accession>A0A645HZ81</accession>